<dbReference type="GO" id="GO:0022857">
    <property type="term" value="F:transmembrane transporter activity"/>
    <property type="evidence" value="ECO:0007669"/>
    <property type="project" value="InterPro"/>
</dbReference>
<evidence type="ECO:0000313" key="9">
    <source>
        <dbReference type="EMBL" id="KXU37246.1"/>
    </source>
</evidence>
<feature type="transmembrane region" description="Helical" evidence="8">
    <location>
        <begin position="44"/>
        <end position="64"/>
    </location>
</feature>
<feature type="transmembrane region" description="Helical" evidence="8">
    <location>
        <begin position="248"/>
        <end position="275"/>
    </location>
</feature>
<gene>
    <name evidence="9" type="ORF">AXE65_03305</name>
</gene>
<sequence length="489" mass="52647">MAASSEKSTGHKTTKHSDRALVIEARSIDYVPLSERHGRLLDQVTIWFPGGAQLLSLATGAIGIGLGLNLAWTLIGLLIGTILGTLPCAAHATQGPTLGLPQMVQSRPQFGRLGALFIWLMAIMVYWGYIVLGVNLLGATAEHLQLASFTPSGIIVGFLCIVLAAFGYRWLHAAQRYTAIIMLVILAIFALGIVFISGLPAEQIQLSGTFIFTPFLMVVVASLAYQLTWAFFVSDYSRYMPADTSSKSIIFCTASGLGVGVFSYMAVGAVGAALFPQQDILTALHNSGDLIISGFGAFLLIGGAIGLLTLSAMCVYGGALTLITAADSITTLSLTRALRIKAVLAIGISATIAGVLLPNDFIETTFYTVLTVLAYLMGPWTSVNLVDYFIVRKGRYSVMEIFNPNGMYGNWNWRGIMAYLIAFISMLPFMYLPFWQGPVAQYLDGIDFAFFVGIPVGAIAYWIFCRSLDLKAELALIASADKNLESSTQ</sequence>
<feature type="transmembrane region" description="Helical" evidence="8">
    <location>
        <begin position="338"/>
        <end position="357"/>
    </location>
</feature>
<feature type="transmembrane region" description="Helical" evidence="8">
    <location>
        <begin position="180"/>
        <end position="199"/>
    </location>
</feature>
<dbReference type="OrthoDB" id="9809167at2"/>
<keyword evidence="5 8" id="KW-1133">Transmembrane helix</keyword>
<evidence type="ECO:0000256" key="7">
    <source>
        <dbReference type="PIRNR" id="PIRNR002744"/>
    </source>
</evidence>
<dbReference type="PANTHER" id="PTHR31806:SF1">
    <property type="entry name" value="PURINE-CYTOSINE PERMEASE FCY2-RELATED"/>
    <property type="match status" value="1"/>
</dbReference>
<proteinExistence type="inferred from homology"/>
<dbReference type="InterPro" id="IPR026030">
    <property type="entry name" value="Pur-cyt_permease_Fcy2/21/22"/>
</dbReference>
<evidence type="ECO:0000256" key="6">
    <source>
        <dbReference type="ARBA" id="ARBA00023136"/>
    </source>
</evidence>
<evidence type="ECO:0000313" key="10">
    <source>
        <dbReference type="Proteomes" id="UP000072660"/>
    </source>
</evidence>
<evidence type="ECO:0000256" key="3">
    <source>
        <dbReference type="ARBA" id="ARBA00022448"/>
    </source>
</evidence>
<dbReference type="PIRSF" id="PIRSF002744">
    <property type="entry name" value="Pur-cyt_permease"/>
    <property type="match status" value="1"/>
</dbReference>
<reference evidence="9 10" key="1">
    <citation type="submission" date="2016-02" db="EMBL/GenBank/DDBJ databases">
        <authorList>
            <person name="Wen L."/>
            <person name="He K."/>
            <person name="Yang H."/>
        </authorList>
    </citation>
    <scope>NUCLEOTIDE SEQUENCE [LARGE SCALE GENOMIC DNA]</scope>
    <source>
        <strain evidence="9 10">CV58</strain>
    </source>
</reference>
<comment type="caution">
    <text evidence="9">The sequence shown here is derived from an EMBL/GenBank/DDBJ whole genome shotgun (WGS) entry which is preliminary data.</text>
</comment>
<keyword evidence="10" id="KW-1185">Reference proteome</keyword>
<name>A0A139SRN8_9GAMM</name>
<feature type="transmembrane region" description="Helical" evidence="8">
    <location>
        <begin position="446"/>
        <end position="464"/>
    </location>
</feature>
<dbReference type="GO" id="GO:0005886">
    <property type="term" value="C:plasma membrane"/>
    <property type="evidence" value="ECO:0007669"/>
    <property type="project" value="TreeGrafter"/>
</dbReference>
<feature type="transmembrane region" description="Helical" evidence="8">
    <location>
        <begin position="70"/>
        <end position="92"/>
    </location>
</feature>
<keyword evidence="4 8" id="KW-0812">Transmembrane</keyword>
<dbReference type="Proteomes" id="UP000072660">
    <property type="component" value="Unassembled WGS sequence"/>
</dbReference>
<evidence type="ECO:0000256" key="5">
    <source>
        <dbReference type="ARBA" id="ARBA00022989"/>
    </source>
</evidence>
<dbReference type="RefSeq" id="WP_068390765.1">
    <property type="nucleotide sequence ID" value="NZ_LSZO01000166.1"/>
</dbReference>
<evidence type="ECO:0000256" key="1">
    <source>
        <dbReference type="ARBA" id="ARBA00004141"/>
    </source>
</evidence>
<comment type="subcellular location">
    <subcellularLocation>
        <location evidence="1">Membrane</location>
        <topology evidence="1">Multi-pass membrane protein</topology>
    </subcellularLocation>
</comment>
<feature type="transmembrane region" description="Helical" evidence="8">
    <location>
        <begin position="295"/>
        <end position="326"/>
    </location>
</feature>
<evidence type="ECO:0000256" key="4">
    <source>
        <dbReference type="ARBA" id="ARBA00022692"/>
    </source>
</evidence>
<protein>
    <submittedName>
        <fullName evidence="9">Cytosine permease</fullName>
    </submittedName>
</protein>
<keyword evidence="6 7" id="KW-0472">Membrane</keyword>
<keyword evidence="3 7" id="KW-0813">Transport</keyword>
<organism evidence="9 10">
    <name type="scientific">Ventosimonas gracilis</name>
    <dbReference type="NCBI Taxonomy" id="1680762"/>
    <lineage>
        <taxon>Bacteria</taxon>
        <taxon>Pseudomonadati</taxon>
        <taxon>Pseudomonadota</taxon>
        <taxon>Gammaproteobacteria</taxon>
        <taxon>Pseudomonadales</taxon>
        <taxon>Ventosimonadaceae</taxon>
        <taxon>Ventosimonas</taxon>
    </lineage>
</organism>
<evidence type="ECO:0000256" key="2">
    <source>
        <dbReference type="ARBA" id="ARBA00008974"/>
    </source>
</evidence>
<dbReference type="Pfam" id="PF02133">
    <property type="entry name" value="Transp_cyt_pur"/>
    <property type="match status" value="1"/>
</dbReference>
<dbReference type="InterPro" id="IPR001248">
    <property type="entry name" value="Pur-cyt_permease"/>
</dbReference>
<feature type="transmembrane region" description="Helical" evidence="8">
    <location>
        <begin position="149"/>
        <end position="168"/>
    </location>
</feature>
<dbReference type="EMBL" id="LSZO01000166">
    <property type="protein sequence ID" value="KXU37246.1"/>
    <property type="molecule type" value="Genomic_DNA"/>
</dbReference>
<dbReference type="PANTHER" id="PTHR31806">
    <property type="entry name" value="PURINE-CYTOSINE PERMEASE FCY2-RELATED"/>
    <property type="match status" value="1"/>
</dbReference>
<feature type="transmembrane region" description="Helical" evidence="8">
    <location>
        <begin position="113"/>
        <end position="137"/>
    </location>
</feature>
<feature type="transmembrane region" description="Helical" evidence="8">
    <location>
        <begin position="411"/>
        <end position="434"/>
    </location>
</feature>
<evidence type="ECO:0000256" key="8">
    <source>
        <dbReference type="SAM" id="Phobius"/>
    </source>
</evidence>
<comment type="similarity">
    <text evidence="2 7">Belongs to the purine-cytosine permease (2.A.39) family.</text>
</comment>
<feature type="transmembrane region" description="Helical" evidence="8">
    <location>
        <begin position="211"/>
        <end position="236"/>
    </location>
</feature>
<accession>A0A139SRN8</accession>
<feature type="transmembrane region" description="Helical" evidence="8">
    <location>
        <begin position="369"/>
        <end position="390"/>
    </location>
</feature>
<dbReference type="AlphaFoldDB" id="A0A139SRN8"/>
<dbReference type="Gene3D" id="1.10.4160.10">
    <property type="entry name" value="Hydantoin permease"/>
    <property type="match status" value="1"/>
</dbReference>